<dbReference type="PANTHER" id="PTHR42953">
    <property type="entry name" value="HIGH-AFFINITY ZINC UPTAKE SYSTEM PROTEIN ZNUA-RELATED"/>
    <property type="match status" value="1"/>
</dbReference>
<dbReference type="GO" id="GO:0046872">
    <property type="term" value="F:metal ion binding"/>
    <property type="evidence" value="ECO:0007669"/>
    <property type="project" value="InterPro"/>
</dbReference>
<comment type="similarity">
    <text evidence="1">Belongs to the bacterial solute-binding protein 9 family.</text>
</comment>
<proteinExistence type="inferred from homology"/>
<feature type="region of interest" description="Disordered" evidence="4">
    <location>
        <begin position="122"/>
        <end position="154"/>
    </location>
</feature>
<evidence type="ECO:0000256" key="2">
    <source>
        <dbReference type="ARBA" id="ARBA00022448"/>
    </source>
</evidence>
<dbReference type="PANTHER" id="PTHR42953:SF3">
    <property type="entry name" value="HIGH-AFFINITY ZINC UPTAKE SYSTEM PROTEIN ZNUA"/>
    <property type="match status" value="1"/>
</dbReference>
<dbReference type="Gene3D" id="3.40.50.1980">
    <property type="entry name" value="Nitrogenase molybdenum iron protein domain"/>
    <property type="match status" value="2"/>
</dbReference>
<evidence type="ECO:0000256" key="4">
    <source>
        <dbReference type="SAM" id="MobiDB-lite"/>
    </source>
</evidence>
<dbReference type="PRINTS" id="PR00691">
    <property type="entry name" value="ADHESINB"/>
</dbReference>
<feature type="compositionally biased region" description="Basic and acidic residues" evidence="4">
    <location>
        <begin position="122"/>
        <end position="133"/>
    </location>
</feature>
<dbReference type="AlphaFoldDB" id="A0A6J6MTW0"/>
<dbReference type="SUPFAM" id="SSF53807">
    <property type="entry name" value="Helical backbone' metal receptor"/>
    <property type="match status" value="1"/>
</dbReference>
<dbReference type="InterPro" id="IPR006127">
    <property type="entry name" value="ZnuA-like"/>
</dbReference>
<organism evidence="5">
    <name type="scientific">freshwater metagenome</name>
    <dbReference type="NCBI Taxonomy" id="449393"/>
    <lineage>
        <taxon>unclassified sequences</taxon>
        <taxon>metagenomes</taxon>
        <taxon>ecological metagenomes</taxon>
    </lineage>
</organism>
<dbReference type="InterPro" id="IPR050492">
    <property type="entry name" value="Bact_metal-bind_prot9"/>
</dbReference>
<evidence type="ECO:0000313" key="5">
    <source>
        <dbReference type="EMBL" id="CAB4677242.1"/>
    </source>
</evidence>
<evidence type="ECO:0000256" key="1">
    <source>
        <dbReference type="ARBA" id="ARBA00011028"/>
    </source>
</evidence>
<name>A0A6J6MTW0_9ZZZZ</name>
<protein>
    <submittedName>
        <fullName evidence="5">Unannotated protein</fullName>
    </submittedName>
</protein>
<keyword evidence="3" id="KW-0732">Signal</keyword>
<dbReference type="PRINTS" id="PR00690">
    <property type="entry name" value="ADHESNFAMILY"/>
</dbReference>
<keyword evidence="2" id="KW-0813">Transport</keyword>
<feature type="compositionally biased region" description="Basic and acidic residues" evidence="4">
    <location>
        <begin position="140"/>
        <end position="153"/>
    </location>
</feature>
<dbReference type="InterPro" id="IPR006129">
    <property type="entry name" value="AdhesinB"/>
</dbReference>
<dbReference type="EMBL" id="CAEZWV010000025">
    <property type="protein sequence ID" value="CAB4677242.1"/>
    <property type="molecule type" value="Genomic_DNA"/>
</dbReference>
<dbReference type="InterPro" id="IPR006128">
    <property type="entry name" value="Lipoprotein_PsaA-like"/>
</dbReference>
<dbReference type="Pfam" id="PF01297">
    <property type="entry name" value="ZnuA"/>
    <property type="match status" value="1"/>
</dbReference>
<accession>A0A6J6MTW0</accession>
<sequence length="322" mass="34270">MRASRIISLLALTGLLVACGASQDSTPAPKADRLTVAASFYPVAEIVQRVGGDDIELLALTAPGIEPHDSELSAKQLDALSQADIVFYIGGGFQPDLEKAVASLPKTTVAIDLLKSVDVITSEEKEKDDHGDDHAEEESDGHGHGHSDTDPHVWLDPANMVKMSAIVSQEIAKVQSELASDLTSRQTEYANELTEVGTLMDTTFASCERKELVSAHDAFTYFTKRANLIAVPISGVDPENEPSAKELEVVAKIAQDRNVTTVFFEEVLPKAFADTVAKAIGASVDSINAVETISQSDLDAGITYSSIMKSNITKVAAALGCK</sequence>
<dbReference type="GO" id="GO:0007155">
    <property type="term" value="P:cell adhesion"/>
    <property type="evidence" value="ECO:0007669"/>
    <property type="project" value="InterPro"/>
</dbReference>
<gene>
    <name evidence="5" type="ORF">UFOPK2295_01192</name>
</gene>
<reference evidence="5" key="1">
    <citation type="submission" date="2020-05" db="EMBL/GenBank/DDBJ databases">
        <authorList>
            <person name="Chiriac C."/>
            <person name="Salcher M."/>
            <person name="Ghai R."/>
            <person name="Kavagutti S V."/>
        </authorList>
    </citation>
    <scope>NUCLEOTIDE SEQUENCE</scope>
</reference>
<dbReference type="GO" id="GO:0030001">
    <property type="term" value="P:metal ion transport"/>
    <property type="evidence" value="ECO:0007669"/>
    <property type="project" value="InterPro"/>
</dbReference>
<dbReference type="PROSITE" id="PS51257">
    <property type="entry name" value="PROKAR_LIPOPROTEIN"/>
    <property type="match status" value="1"/>
</dbReference>
<evidence type="ECO:0000256" key="3">
    <source>
        <dbReference type="ARBA" id="ARBA00022729"/>
    </source>
</evidence>